<evidence type="ECO:0000256" key="2">
    <source>
        <dbReference type="SAM" id="MobiDB-lite"/>
    </source>
</evidence>
<reference evidence="4 5" key="1">
    <citation type="submission" date="2015-08" db="EMBL/GenBank/DDBJ databases">
        <title>Complete genome sequence of Sulfurifustis variabilis.</title>
        <authorList>
            <person name="Miura A."/>
            <person name="Kojima H."/>
            <person name="Fukui M."/>
        </authorList>
    </citation>
    <scope>NUCLEOTIDE SEQUENCE [LARGE SCALE GENOMIC DNA]</scope>
    <source>
        <strain evidence="5">skN76</strain>
    </source>
</reference>
<gene>
    <name evidence="4" type="ORF">SVA_0300</name>
</gene>
<dbReference type="InterPro" id="IPR043128">
    <property type="entry name" value="Rev_trsase/Diguanyl_cyclase"/>
</dbReference>
<dbReference type="OrthoDB" id="9800897at2"/>
<feature type="domain" description="GGDEF" evidence="3">
    <location>
        <begin position="286"/>
        <end position="417"/>
    </location>
</feature>
<protein>
    <recommendedName>
        <fullName evidence="3">GGDEF domain-containing protein</fullName>
    </recommendedName>
</protein>
<keyword evidence="1" id="KW-0175">Coiled coil</keyword>
<feature type="coiled-coil region" evidence="1">
    <location>
        <begin position="193"/>
        <end position="241"/>
    </location>
</feature>
<feature type="region of interest" description="Disordered" evidence="2">
    <location>
        <begin position="91"/>
        <end position="119"/>
    </location>
</feature>
<dbReference type="EMBL" id="AP014936">
    <property type="protein sequence ID" value="BAU46882.1"/>
    <property type="molecule type" value="Genomic_DNA"/>
</dbReference>
<dbReference type="AlphaFoldDB" id="A0A1B4V333"/>
<name>A0A1B4V333_9GAMM</name>
<evidence type="ECO:0000256" key="1">
    <source>
        <dbReference type="SAM" id="Coils"/>
    </source>
</evidence>
<dbReference type="SMART" id="SM00267">
    <property type="entry name" value="GGDEF"/>
    <property type="match status" value="1"/>
</dbReference>
<dbReference type="PROSITE" id="PS50887">
    <property type="entry name" value="GGDEF"/>
    <property type="match status" value="1"/>
</dbReference>
<dbReference type="Gene3D" id="3.30.70.270">
    <property type="match status" value="1"/>
</dbReference>
<sequence>MAAVPVAGPAVIDARVVETITRHLESLRGTVEGGELYGLISRVLRKHRRLGNITGECLSELHGQLEAYANDPVTLPGMRIRARLLQQHISPYLPDFDDPSPSPAYASERLPEPPGGFEDAPIIEEVTLGLPAATPPAAEAPNEAPLEGVIERPSEQSEQSTAERTEKYQALLRSEKDAWQAIYGTVKDYHKLKQAWMKSLDELARQRDALEDKLLKTSEHLSVLEAERDKLRTDLEKTRTEAAKRPRLLPTPRASRANGRTGALPRREAFVREVETEIKRIKRSGSSLALGLIAIEGLERVAEEHGAEASEAVLRCYAVEILSNFRAYDRVALYDRDLYAVMFPDTRKDGAQRALEKAHKRATETHVAHEGRSFPLPPFVGVLVLYAAGEDVAAFVARADDALARARESGQTGIVPA</sequence>
<keyword evidence="5" id="KW-1185">Reference proteome</keyword>
<dbReference type="Proteomes" id="UP000218899">
    <property type="component" value="Chromosome"/>
</dbReference>
<dbReference type="KEGG" id="sva:SVA_0300"/>
<dbReference type="SUPFAM" id="SSF55073">
    <property type="entry name" value="Nucleotide cyclase"/>
    <property type="match status" value="1"/>
</dbReference>
<dbReference type="InterPro" id="IPR029787">
    <property type="entry name" value="Nucleotide_cyclase"/>
</dbReference>
<evidence type="ECO:0000259" key="3">
    <source>
        <dbReference type="PROSITE" id="PS50887"/>
    </source>
</evidence>
<dbReference type="Pfam" id="PF00990">
    <property type="entry name" value="GGDEF"/>
    <property type="match status" value="1"/>
</dbReference>
<evidence type="ECO:0000313" key="5">
    <source>
        <dbReference type="Proteomes" id="UP000218899"/>
    </source>
</evidence>
<organism evidence="4 5">
    <name type="scientific">Sulfurifustis variabilis</name>
    <dbReference type="NCBI Taxonomy" id="1675686"/>
    <lineage>
        <taxon>Bacteria</taxon>
        <taxon>Pseudomonadati</taxon>
        <taxon>Pseudomonadota</taxon>
        <taxon>Gammaproteobacteria</taxon>
        <taxon>Acidiferrobacterales</taxon>
        <taxon>Acidiferrobacteraceae</taxon>
        <taxon>Sulfurifustis</taxon>
    </lineage>
</organism>
<dbReference type="RefSeq" id="WP_096457776.1">
    <property type="nucleotide sequence ID" value="NZ_AP014936.1"/>
</dbReference>
<dbReference type="NCBIfam" id="TIGR00254">
    <property type="entry name" value="GGDEF"/>
    <property type="match status" value="1"/>
</dbReference>
<accession>A0A1B4V333</accession>
<dbReference type="InterPro" id="IPR000160">
    <property type="entry name" value="GGDEF_dom"/>
</dbReference>
<evidence type="ECO:0000313" key="4">
    <source>
        <dbReference type="EMBL" id="BAU46882.1"/>
    </source>
</evidence>
<proteinExistence type="predicted"/>